<evidence type="ECO:0000256" key="6">
    <source>
        <dbReference type="ARBA" id="ARBA00023136"/>
    </source>
</evidence>
<dbReference type="KEGG" id="aqt:FN924_13450"/>
<keyword evidence="5 7" id="KW-1133">Transmembrane helix</keyword>
<dbReference type="InterPro" id="IPR050901">
    <property type="entry name" value="BP-dep_ABC_trans_perm"/>
</dbReference>
<dbReference type="Proteomes" id="UP000315215">
    <property type="component" value="Chromosome"/>
</dbReference>
<feature type="transmembrane region" description="Helical" evidence="7">
    <location>
        <begin position="137"/>
        <end position="159"/>
    </location>
</feature>
<dbReference type="RefSeq" id="WP_143895317.1">
    <property type="nucleotide sequence ID" value="NZ_CP041666.1"/>
</dbReference>
<evidence type="ECO:0000256" key="2">
    <source>
        <dbReference type="ARBA" id="ARBA00022448"/>
    </source>
</evidence>
<feature type="transmembrane region" description="Helical" evidence="7">
    <location>
        <begin position="180"/>
        <end position="202"/>
    </location>
</feature>
<dbReference type="AlphaFoldDB" id="A0A516KI82"/>
<accession>A0A516KI82</accession>
<feature type="transmembrane region" description="Helical" evidence="7">
    <location>
        <begin position="105"/>
        <end position="125"/>
    </location>
</feature>
<dbReference type="GO" id="GO:0005886">
    <property type="term" value="C:plasma membrane"/>
    <property type="evidence" value="ECO:0007669"/>
    <property type="project" value="UniProtKB-SubCell"/>
</dbReference>
<dbReference type="OrthoDB" id="187395at2"/>
<keyword evidence="3" id="KW-1003">Cell membrane</keyword>
<sequence length="274" mass="30943">MRFRKLMIKTVLNAVAWILSLLVLIPFVVVIINSFKTDAEVNVLTLKLPEKWMFENYSVVFERGNLAVSFFNSTLYSVVSSLLLVIVVAFSAFVLARNTTKLNRFIYYFLVLGITLPLNYIPLMSVMKSLHLINSQFGIILLYTAMGIPISLFITYAFVHNIPKELDEAAVMDGCNAFSLFFRVIMPLLKPILVTVFVLNFMNVWNEFTAPLYLLNDVDKWPVTLAVYNFFGQFSAQWNLVSANIVLTSIPVLLVFLFAQKHIVGGLTSGSVKG</sequence>
<proteinExistence type="inferred from homology"/>
<organism evidence="9 10">
    <name type="scientific">Radiobacillus deserti</name>
    <dbReference type="NCBI Taxonomy" id="2594883"/>
    <lineage>
        <taxon>Bacteria</taxon>
        <taxon>Bacillati</taxon>
        <taxon>Bacillota</taxon>
        <taxon>Bacilli</taxon>
        <taxon>Bacillales</taxon>
        <taxon>Bacillaceae</taxon>
        <taxon>Radiobacillus</taxon>
    </lineage>
</organism>
<gene>
    <name evidence="9" type="ORF">FN924_13450</name>
</gene>
<keyword evidence="6 7" id="KW-0472">Membrane</keyword>
<evidence type="ECO:0000256" key="5">
    <source>
        <dbReference type="ARBA" id="ARBA00022989"/>
    </source>
</evidence>
<feature type="domain" description="ABC transmembrane type-1" evidence="8">
    <location>
        <begin position="70"/>
        <end position="259"/>
    </location>
</feature>
<dbReference type="EMBL" id="CP041666">
    <property type="protein sequence ID" value="QDP41108.1"/>
    <property type="molecule type" value="Genomic_DNA"/>
</dbReference>
<name>A0A516KI82_9BACI</name>
<keyword evidence="10" id="KW-1185">Reference proteome</keyword>
<comment type="similarity">
    <text evidence="7">Belongs to the binding-protein-dependent transport system permease family.</text>
</comment>
<evidence type="ECO:0000259" key="8">
    <source>
        <dbReference type="PROSITE" id="PS50928"/>
    </source>
</evidence>
<evidence type="ECO:0000256" key="3">
    <source>
        <dbReference type="ARBA" id="ARBA00022475"/>
    </source>
</evidence>
<dbReference type="GO" id="GO:0055085">
    <property type="term" value="P:transmembrane transport"/>
    <property type="evidence" value="ECO:0007669"/>
    <property type="project" value="InterPro"/>
</dbReference>
<feature type="transmembrane region" description="Helical" evidence="7">
    <location>
        <begin position="75"/>
        <end position="96"/>
    </location>
</feature>
<protein>
    <submittedName>
        <fullName evidence="9">Carbohydrate ABC transporter permease</fullName>
    </submittedName>
</protein>
<dbReference type="InterPro" id="IPR035906">
    <property type="entry name" value="MetI-like_sf"/>
</dbReference>
<evidence type="ECO:0000313" key="9">
    <source>
        <dbReference type="EMBL" id="QDP41108.1"/>
    </source>
</evidence>
<evidence type="ECO:0000256" key="1">
    <source>
        <dbReference type="ARBA" id="ARBA00004651"/>
    </source>
</evidence>
<dbReference type="CDD" id="cd06261">
    <property type="entry name" value="TM_PBP2"/>
    <property type="match status" value="1"/>
</dbReference>
<dbReference type="PANTHER" id="PTHR32243:SF24">
    <property type="entry name" value="DIACETYLCHITOBIOSE UPTAKE SYSTEM PERMEASE PROTEIN NGCG"/>
    <property type="match status" value="1"/>
</dbReference>
<dbReference type="SUPFAM" id="SSF161098">
    <property type="entry name" value="MetI-like"/>
    <property type="match status" value="1"/>
</dbReference>
<dbReference type="Pfam" id="PF00528">
    <property type="entry name" value="BPD_transp_1"/>
    <property type="match status" value="1"/>
</dbReference>
<dbReference type="PROSITE" id="PS50928">
    <property type="entry name" value="ABC_TM1"/>
    <property type="match status" value="1"/>
</dbReference>
<keyword evidence="4 7" id="KW-0812">Transmembrane</keyword>
<evidence type="ECO:0000313" key="10">
    <source>
        <dbReference type="Proteomes" id="UP000315215"/>
    </source>
</evidence>
<evidence type="ECO:0000256" key="4">
    <source>
        <dbReference type="ARBA" id="ARBA00022692"/>
    </source>
</evidence>
<keyword evidence="2 7" id="KW-0813">Transport</keyword>
<comment type="subcellular location">
    <subcellularLocation>
        <location evidence="1 7">Cell membrane</location>
        <topology evidence="1 7">Multi-pass membrane protein</topology>
    </subcellularLocation>
</comment>
<dbReference type="PANTHER" id="PTHR32243">
    <property type="entry name" value="MALTOSE TRANSPORT SYSTEM PERMEASE-RELATED"/>
    <property type="match status" value="1"/>
</dbReference>
<dbReference type="InterPro" id="IPR000515">
    <property type="entry name" value="MetI-like"/>
</dbReference>
<reference evidence="9 10" key="1">
    <citation type="submission" date="2019-07" db="EMBL/GenBank/DDBJ databases">
        <authorList>
            <person name="Li J."/>
        </authorList>
    </citation>
    <scope>NUCLEOTIDE SEQUENCE [LARGE SCALE GENOMIC DNA]</scope>
    <source>
        <strain evidence="9 10">TKL69</strain>
    </source>
</reference>
<dbReference type="Gene3D" id="1.10.3720.10">
    <property type="entry name" value="MetI-like"/>
    <property type="match status" value="1"/>
</dbReference>
<feature type="transmembrane region" description="Helical" evidence="7">
    <location>
        <begin position="238"/>
        <end position="259"/>
    </location>
</feature>
<evidence type="ECO:0000256" key="7">
    <source>
        <dbReference type="RuleBase" id="RU363032"/>
    </source>
</evidence>
<feature type="transmembrane region" description="Helical" evidence="7">
    <location>
        <begin position="12"/>
        <end position="35"/>
    </location>
</feature>